<comment type="caution">
    <text evidence="2">The sequence shown here is derived from an EMBL/GenBank/DDBJ whole genome shotgun (WGS) entry which is preliminary data.</text>
</comment>
<dbReference type="Proteomes" id="UP000221918">
    <property type="component" value="Unassembled WGS sequence"/>
</dbReference>
<reference evidence="2" key="2">
    <citation type="submission" date="2019-07" db="EMBL/GenBank/DDBJ databases">
        <title>Phylogenomic Reclassification of ATCC Bacillus Strains and Various Taxa within the Genus Bacillus.</title>
        <authorList>
            <person name="Riojas M.A."/>
            <person name="Frank A.M."/>
            <person name="Fenn S.L."/>
            <person name="King S.P."/>
            <person name="Brower S.M."/>
            <person name="Hazbon M.H."/>
        </authorList>
    </citation>
    <scope>NUCLEOTIDE SEQUENCE</scope>
    <source>
        <strain evidence="2">NR-12239</strain>
    </source>
</reference>
<organism evidence="2 5">
    <name type="scientific">Bacillus pseudomycoides</name>
    <dbReference type="NCBI Taxonomy" id="64104"/>
    <lineage>
        <taxon>Bacteria</taxon>
        <taxon>Bacillati</taxon>
        <taxon>Bacillota</taxon>
        <taxon>Bacilli</taxon>
        <taxon>Bacillales</taxon>
        <taxon>Bacillaceae</taxon>
        <taxon>Bacillus</taxon>
        <taxon>Bacillus cereus group</taxon>
    </lineage>
</organism>
<evidence type="ECO:0000313" key="5">
    <source>
        <dbReference type="Proteomes" id="UP001248134"/>
    </source>
</evidence>
<evidence type="ECO:0000313" key="3">
    <source>
        <dbReference type="EMBL" id="PHE87593.1"/>
    </source>
</evidence>
<evidence type="ECO:0000313" key="4">
    <source>
        <dbReference type="Proteomes" id="UP000221918"/>
    </source>
</evidence>
<sequence length="74" mass="8525">MYYYISRRREAKNIPRKRVGALEVPLATHLLSGTVQDLNDVRSGAHEVMEQNRELSKEVEQLQKELLAETTARS</sequence>
<gene>
    <name evidence="3" type="ORF">COF81_27005</name>
    <name evidence="2" type="ORF">FOS08_28105</name>
</gene>
<keyword evidence="1" id="KW-0175">Coiled coil</keyword>
<protein>
    <submittedName>
        <fullName evidence="2">Uncharacterized protein</fullName>
    </submittedName>
</protein>
<accession>A0AAJ1ZAQ4</accession>
<dbReference type="RefSeq" id="WP_003199839.1">
    <property type="nucleotide sequence ID" value="NZ_CM000743.1"/>
</dbReference>
<feature type="coiled-coil region" evidence="1">
    <location>
        <begin position="45"/>
        <end position="72"/>
    </location>
</feature>
<proteinExistence type="predicted"/>
<dbReference type="AlphaFoldDB" id="A0AAJ1ZAQ4"/>
<reference evidence="3 4" key="1">
    <citation type="submission" date="2017-09" db="EMBL/GenBank/DDBJ databases">
        <title>Large-scale bioinformatics analysis of Bacillus genomes uncovers conserved roles of natural products in bacterial physiology.</title>
        <authorList>
            <consortium name="Agbiome Team Llc"/>
            <person name="Bleich R.M."/>
            <person name="Grubbs K.J."/>
            <person name="Santa Maria K.C."/>
            <person name="Allen S.E."/>
            <person name="Farag S."/>
            <person name="Shank E.A."/>
            <person name="Bowers A."/>
        </authorList>
    </citation>
    <scope>NUCLEOTIDE SEQUENCE [LARGE SCALE GENOMIC DNA]</scope>
    <source>
        <strain evidence="3 4">AFS037265</strain>
    </source>
</reference>
<dbReference type="Proteomes" id="UP001248134">
    <property type="component" value="Unassembled WGS sequence"/>
</dbReference>
<dbReference type="EMBL" id="VLYX01000074">
    <property type="protein sequence ID" value="MDR4329556.1"/>
    <property type="molecule type" value="Genomic_DNA"/>
</dbReference>
<evidence type="ECO:0000313" key="2">
    <source>
        <dbReference type="EMBL" id="MDR4329556.1"/>
    </source>
</evidence>
<name>A0AAJ1ZAQ4_9BACI</name>
<dbReference type="EMBL" id="NUTL01000164">
    <property type="protein sequence ID" value="PHE87593.1"/>
    <property type="molecule type" value="Genomic_DNA"/>
</dbReference>
<evidence type="ECO:0000256" key="1">
    <source>
        <dbReference type="SAM" id="Coils"/>
    </source>
</evidence>